<feature type="transmembrane region" description="Helical" evidence="1">
    <location>
        <begin position="86"/>
        <end position="105"/>
    </location>
</feature>
<dbReference type="Proteomes" id="UP000235081">
    <property type="component" value="Unassembled WGS sequence"/>
</dbReference>
<accession>A0A2N6LP86</accession>
<organism evidence="2 3">
    <name type="scientific">Fischerella thermalis CCMEE 5318</name>
    <dbReference type="NCBI Taxonomy" id="2019666"/>
    <lineage>
        <taxon>Bacteria</taxon>
        <taxon>Bacillati</taxon>
        <taxon>Cyanobacteriota</taxon>
        <taxon>Cyanophyceae</taxon>
        <taxon>Nostocales</taxon>
        <taxon>Hapalosiphonaceae</taxon>
        <taxon>Fischerella</taxon>
    </lineage>
</organism>
<dbReference type="EMBL" id="NMQE01000028">
    <property type="protein sequence ID" value="PMB27583.1"/>
    <property type="molecule type" value="Genomic_DNA"/>
</dbReference>
<evidence type="ECO:0000313" key="3">
    <source>
        <dbReference type="Proteomes" id="UP000235081"/>
    </source>
</evidence>
<gene>
    <name evidence="2" type="ORF">CEN46_01205</name>
</gene>
<feature type="transmembrane region" description="Helical" evidence="1">
    <location>
        <begin position="61"/>
        <end position="80"/>
    </location>
</feature>
<proteinExistence type="predicted"/>
<dbReference type="AlphaFoldDB" id="A0A2N6LP86"/>
<reference evidence="2 3" key="1">
    <citation type="submission" date="2017-07" db="EMBL/GenBank/DDBJ databases">
        <title>Genomes of Fischerella (Mastigocladus) sp. strains.</title>
        <authorList>
            <person name="Miller S.R."/>
        </authorList>
    </citation>
    <scope>NUCLEOTIDE SEQUENCE [LARGE SCALE GENOMIC DNA]</scope>
    <source>
        <strain evidence="2 3">CCMEE 5318</strain>
    </source>
</reference>
<evidence type="ECO:0000313" key="2">
    <source>
        <dbReference type="EMBL" id="PMB27583.1"/>
    </source>
</evidence>
<sequence length="133" mass="15083">MIGCPHCKSNQLRSVSAIWSEQTYNTKLSLMSSVFFSRLSANGTTSSALAQRLAPPQKKKLSWFLIIPIILLFSFTKPTFSLGTVILIGLIVIVPIKIWFTYYNYMIYPKQMNKWRSTWYCATCGAVSVISLD</sequence>
<keyword evidence="1" id="KW-0472">Membrane</keyword>
<name>A0A2N6LP86_9CYAN</name>
<keyword evidence="1" id="KW-0812">Transmembrane</keyword>
<keyword evidence="1" id="KW-1133">Transmembrane helix</keyword>
<protein>
    <submittedName>
        <fullName evidence="2">Uncharacterized protein</fullName>
    </submittedName>
</protein>
<comment type="caution">
    <text evidence="2">The sequence shown here is derived from an EMBL/GenBank/DDBJ whole genome shotgun (WGS) entry which is preliminary data.</text>
</comment>
<evidence type="ECO:0000256" key="1">
    <source>
        <dbReference type="SAM" id="Phobius"/>
    </source>
</evidence>